<reference evidence="1" key="1">
    <citation type="submission" date="2021-06" db="EMBL/GenBank/DDBJ databases">
        <authorList>
            <person name="Kallberg Y."/>
            <person name="Tangrot J."/>
            <person name="Rosling A."/>
        </authorList>
    </citation>
    <scope>NUCLEOTIDE SEQUENCE</scope>
    <source>
        <strain evidence="1">28 12/20/2015</strain>
    </source>
</reference>
<evidence type="ECO:0000313" key="2">
    <source>
        <dbReference type="Proteomes" id="UP000789366"/>
    </source>
</evidence>
<gene>
    <name evidence="1" type="ORF">SPELUC_LOCUS13640</name>
</gene>
<proteinExistence type="predicted"/>
<dbReference type="EMBL" id="CAJVPW010036989">
    <property type="protein sequence ID" value="CAG8738885.1"/>
    <property type="molecule type" value="Genomic_DNA"/>
</dbReference>
<comment type="caution">
    <text evidence="1">The sequence shown here is derived from an EMBL/GenBank/DDBJ whole genome shotgun (WGS) entry which is preliminary data.</text>
</comment>
<dbReference type="Proteomes" id="UP000789366">
    <property type="component" value="Unassembled WGS sequence"/>
</dbReference>
<protein>
    <submittedName>
        <fullName evidence="1">13597_t:CDS:1</fullName>
    </submittedName>
</protein>
<sequence>MGFEKIGKTNDEICKISQNLVRGKKLLGNFNSLKAHLEILQQMNYEHYQKIFHSYENFLYKIMKFVKELSSLQGPLSYFMKASRIKEEYMNLKKEYEIQEKELNSIMLKMYNDTRKDKKNQTEDFIKIDEVVLYSIISMHCFRQNLRGGTPKCQ</sequence>
<organism evidence="1 2">
    <name type="scientific">Cetraspora pellucida</name>
    <dbReference type="NCBI Taxonomy" id="1433469"/>
    <lineage>
        <taxon>Eukaryota</taxon>
        <taxon>Fungi</taxon>
        <taxon>Fungi incertae sedis</taxon>
        <taxon>Mucoromycota</taxon>
        <taxon>Glomeromycotina</taxon>
        <taxon>Glomeromycetes</taxon>
        <taxon>Diversisporales</taxon>
        <taxon>Gigasporaceae</taxon>
        <taxon>Cetraspora</taxon>
    </lineage>
</organism>
<accession>A0ACA9Q5Y6</accession>
<evidence type="ECO:0000313" key="1">
    <source>
        <dbReference type="EMBL" id="CAG8738885.1"/>
    </source>
</evidence>
<keyword evidence="2" id="KW-1185">Reference proteome</keyword>
<name>A0ACA9Q5Y6_9GLOM</name>